<comment type="caution">
    <text evidence="2">The sequence shown here is derived from an EMBL/GenBank/DDBJ whole genome shotgun (WGS) entry which is preliminary data.</text>
</comment>
<dbReference type="EMBL" id="QSBY01000004">
    <property type="protein sequence ID" value="RHW73062.1"/>
    <property type="molecule type" value="Genomic_DNA"/>
</dbReference>
<name>A0A3L6L8W8_9TRYP</name>
<proteinExistence type="predicted"/>
<dbReference type="Proteomes" id="UP000266743">
    <property type="component" value="Chromosome 4"/>
</dbReference>
<dbReference type="AlphaFoldDB" id="A0A3L6L8W8"/>
<accession>A0A3L6L8W8</accession>
<organism evidence="2">
    <name type="scientific">Trypanosoma brucei equiperdum</name>
    <dbReference type="NCBI Taxonomy" id="630700"/>
    <lineage>
        <taxon>Eukaryota</taxon>
        <taxon>Discoba</taxon>
        <taxon>Euglenozoa</taxon>
        <taxon>Kinetoplastea</taxon>
        <taxon>Metakinetoplastina</taxon>
        <taxon>Trypanosomatida</taxon>
        <taxon>Trypanosomatidae</taxon>
        <taxon>Trypanosoma</taxon>
    </lineage>
</organism>
<reference evidence="2" key="1">
    <citation type="submission" date="2018-09" db="EMBL/GenBank/DDBJ databases">
        <title>whole genome sequence of T. equiperdum IVM-t1 strain.</title>
        <authorList>
            <person name="Suganuma K."/>
        </authorList>
    </citation>
    <scope>NUCLEOTIDE SEQUENCE [LARGE SCALE GENOMIC DNA]</scope>
    <source>
        <strain evidence="2">IVM-t1</strain>
    </source>
</reference>
<sequence>MLAPFLVSPASYLSSPFLCFLRSLLFTVAGSNLLVKWLTLSRARQENMSEVDQQHGGHSVLECSGHLSLTKRPPSAQVGGDPLILGVKSRVKELRRLVEEKSRLHKTLENRLRVQTTETARMMSELQALDHKIEEAQCRKRRLLRLDVAARKRQEQLRMALKEADTALMQLKSRCTEPCGVGMGASPEKLSSQALPIVPPSVGPSDEAVRVATACSTCGEKEQAGLQQKLYSVRTKYRKLCEENRKLQMALDDISAEETATSSSSTRKSSGCSNSVNKDRLEYRVALEELIDSFMEATSVSASPH</sequence>
<gene>
    <name evidence="2" type="ORF">DPX39_040011500</name>
</gene>
<protein>
    <submittedName>
        <fullName evidence="2">Uncharacterized protein</fullName>
    </submittedName>
</protein>
<evidence type="ECO:0000256" key="1">
    <source>
        <dbReference type="SAM" id="Coils"/>
    </source>
</evidence>
<feature type="coiled-coil region" evidence="1">
    <location>
        <begin position="91"/>
        <end position="174"/>
    </location>
</feature>
<evidence type="ECO:0000313" key="2">
    <source>
        <dbReference type="EMBL" id="RHW73062.1"/>
    </source>
</evidence>
<keyword evidence="1" id="KW-0175">Coiled coil</keyword>